<dbReference type="EMBL" id="JAENGZ010001601">
    <property type="protein sequence ID" value="KAG6947193.1"/>
    <property type="molecule type" value="Genomic_DNA"/>
</dbReference>
<dbReference type="FunFam" id="3.40.50.300:FF:000289">
    <property type="entry name" value="ABC transporter G family member 31"/>
    <property type="match status" value="1"/>
</dbReference>
<feature type="transmembrane region" description="Helical" evidence="7">
    <location>
        <begin position="1073"/>
        <end position="1093"/>
    </location>
</feature>
<feature type="domain" description="ABC transporter" evidence="8">
    <location>
        <begin position="72"/>
        <end position="340"/>
    </location>
</feature>
<evidence type="ECO:0000256" key="3">
    <source>
        <dbReference type="ARBA" id="ARBA00022448"/>
    </source>
</evidence>
<proteinExistence type="inferred from homology"/>
<dbReference type="GO" id="GO:0016887">
    <property type="term" value="F:ATP hydrolysis activity"/>
    <property type="evidence" value="ECO:0007669"/>
    <property type="project" value="InterPro"/>
</dbReference>
<dbReference type="InterPro" id="IPR013525">
    <property type="entry name" value="ABC2_TM"/>
</dbReference>
<gene>
    <name evidence="9" type="ORF">JG687_00016271</name>
</gene>
<dbReference type="CDD" id="cd03232">
    <property type="entry name" value="ABCG_PDR_domain2"/>
    <property type="match status" value="1"/>
</dbReference>
<evidence type="ECO:0000256" key="6">
    <source>
        <dbReference type="ARBA" id="ARBA00023136"/>
    </source>
</evidence>
<protein>
    <recommendedName>
        <fullName evidence="8">ABC transporter domain-containing protein</fullName>
    </recommendedName>
</protein>
<keyword evidence="6 7" id="KW-0472">Membrane</keyword>
<evidence type="ECO:0000256" key="5">
    <source>
        <dbReference type="ARBA" id="ARBA00022989"/>
    </source>
</evidence>
<evidence type="ECO:0000313" key="9">
    <source>
        <dbReference type="EMBL" id="KAG6947193.1"/>
    </source>
</evidence>
<dbReference type="PROSITE" id="PS50893">
    <property type="entry name" value="ABC_TRANSPORTER_2"/>
    <property type="match status" value="3"/>
</dbReference>
<dbReference type="OrthoDB" id="66620at2759"/>
<dbReference type="VEuPathDB" id="FungiDB:PC110_g17383"/>
<dbReference type="InterPro" id="IPR043926">
    <property type="entry name" value="ABCG_dom"/>
</dbReference>
<name>A0A8T1TR45_9STRA</name>
<feature type="transmembrane region" description="Helical" evidence="7">
    <location>
        <begin position="2033"/>
        <end position="2056"/>
    </location>
</feature>
<feature type="non-terminal residue" evidence="9">
    <location>
        <position position="2243"/>
    </location>
</feature>
<dbReference type="GO" id="GO:0005524">
    <property type="term" value="F:ATP binding"/>
    <property type="evidence" value="ECO:0007669"/>
    <property type="project" value="InterPro"/>
</dbReference>
<feature type="transmembrane region" description="Helical" evidence="7">
    <location>
        <begin position="1319"/>
        <end position="1338"/>
    </location>
</feature>
<evidence type="ECO:0000256" key="1">
    <source>
        <dbReference type="ARBA" id="ARBA00004141"/>
    </source>
</evidence>
<feature type="transmembrane region" description="Helical" evidence="7">
    <location>
        <begin position="1911"/>
        <end position="1933"/>
    </location>
</feature>
<dbReference type="InterPro" id="IPR003439">
    <property type="entry name" value="ABC_transporter-like_ATP-bd"/>
</dbReference>
<organism evidence="9 10">
    <name type="scientific">Phytophthora cactorum</name>
    <dbReference type="NCBI Taxonomy" id="29920"/>
    <lineage>
        <taxon>Eukaryota</taxon>
        <taxon>Sar</taxon>
        <taxon>Stramenopiles</taxon>
        <taxon>Oomycota</taxon>
        <taxon>Peronosporomycetes</taxon>
        <taxon>Peronosporales</taxon>
        <taxon>Peronosporaceae</taxon>
        <taxon>Phytophthora</taxon>
    </lineage>
</organism>
<feature type="transmembrane region" description="Helical" evidence="7">
    <location>
        <begin position="530"/>
        <end position="558"/>
    </location>
</feature>
<sequence length="2243" mass="250285">MAKRFGLDSGAALMAEGSEVLNNHIVNKMEVALGGELPQMDVRFKNLSLSADIVVVEDDGSKNELPTLPNTVKKAFVGPKKHTVRKEILKNISGVFQPGKLTLLLGQPGSGKSALMKVLAGRFPMSKNITLEGDITFNSVKREQILKTLPQFAAYVNQRDKHFPTLTVKETLQFAHAFCGGEMARRGEELLSKGSQQQNLEALELANAVFSNFPEIILQQLGLKICQDTIVGDAMMRGISGGERKRVTTGEMEFGMKYASFMDEISTGLDSAATFDIITTQRSIAHRLHKNIVIALLQPSPEVFALFDDVMILNDGELMYHGPCDCVQGYFDSLGFACPVGRDIADYLLDLGTQEQYRYQTREAPRGKHPRSPKEFAEIFKQSDIHLGMLKALDAPHQPKLLATIEKHMNPTPEFHQGFLESTMSLFRRQLMITYRNKPFVFGRLLMIGVMGLLYCSTFYKFDPTQVSVSSQVPTYLADRDIFYKQRGANFYRTASYVLAQSVGQIPLAIAETLIFGSLVYWICSFEADFWRFVIFLVILLVMNLAMGMWFFFLSAVCPNGNIASPVSQVSILVMVIFAGFIVTAGTIPDWLIWLHWISPMSWALRALSINQYRADSFNVCVYDGVDYCAEYNGLTMGEYYLQMFDIQTDTAWVAYGVIYAVAVYVVFMLLSFLALEYIRYETPENVDVSEGQAGEDTYALLETPKNSAKKPSDGDVILDLPRNHEKNFVPVTVAFQDLHYFVPNPKNPKEQLELLKGINGFALPGSMTALMGSSGAGKTTLMDVIAARKTGGKITGKILLNGYEASDLAIRRCTGYCEQMDVHSEAATIREALTFSSFLRQDASIPDAKKIDSVNECIELLGLEDIADQIIRGSSVEQMKRLTIGVELAAQPSVIFLDEPTSGLDARSAKLIMDGVRKVADSGRTIICTIHQPSSEVFYLFDSLLLLKRGGETVFYGNLGKNCRNLVDYFEGVPGVTPLPAGYNPATWMLECIGAGVSNSTADNMDFVSYFKNSPLCAKLQSNLAKEGVTTPSPEYPELVFGKKRAASSATQMKFLVQRFYDMYWRTPSYNLTRLVISVFLSVLFGVIFVGVDYASYTGLNSGVGMVFMASLFNSMVSFQSVLPLASEERASFYRERASQTYNAFWYFVGSTLVEIPYCFVSALVFTAIYFPMVGFSGFANGVLFWLNLALLITMQTYFGQFFSYALPSEEVAAIIGVLVNSICFLFMGFSPPAYAIPSGYEWFYTICPHRFALSNLVSLVFGQCSDMPTWNEATQSYTNAGSELGCQPMANSPVTVGHITVKEYAEQYFGMDYSDHWRNFGIVIAWIICFRLLVLANSFSNFLSSSQADQGTTRTMETTIPVSPATRKRLGYESGAALMAEGPQVLHDHMASKITKALGSAMPQMDVRFSNLSVTADVVVVDDDNSKYELPTIPNTLKKTFISPKKRVVRKEILKDVCGVFSPGKITLLLGQPGSGKSALLKMLSARFPMTKNITVEGNISFNNVNREQIIDTLPQFVAYVNQRDKHYPVLTAKETLQYAHQFCGAELSEQGKKMLTQGTPEENAEALRAANALFAHYPEVIIQQLGLQNCQDTIVGDAMTRGVSGGERKRVTTGEMEFGTKCVTLMDEISTGLDSAATYDIINTQRSVAHTLRKTVVIALLQPSPEVFALFDDVMILNEGQLMYHGPCNNVEEYFESLGFKCPPQRDIADYLLDLGTREQYQYQVERPTKQPRRASEFADAFRESRLYQESLYALEAPYDPELLQSVEQNMKLMPQFSQSFMDSTMTLLRRQLTITYRNKPFIFGRVLMIAVMGLLFCTVFYDFDPTEVSVVLGVVFSSVMFLSMGQSSQIATYMAEREVFYKQRGANFFRTSSYVLATSASQIPLALVETLIFGSLVYWLCGFESEFQLFLIFEFVLFVMNLAMGMWFFFLSSVGPNENVVTPLGMVSVLVFIIFAGFIVTKSQIPDYLIWAHWISPMTWSIRALSINQYRSDNMDVCVYDGIDYCKDYGKTMGVYYLDLFGIETEKYWIVYGIIYSLVIYVLFMVMSFLGLEYLRYEAPENVDVSEKPLEDESYALLKTPKNARTPDASGDYVVQLDNREKNFTPVTVAFEDLHYFVPNPKNPGEQLELLKGINGFAVPGTITALMGSSGAGKTTLMDVIAGRKTSGKITGKILLNGYEANDLAIRRCTGYCEQMDVHSEAATIREALTFSSFLRQDASIPDAKKYDSVNECIELLGL</sequence>
<dbReference type="Proteomes" id="UP000688947">
    <property type="component" value="Unassembled WGS sequence"/>
</dbReference>
<feature type="transmembrane region" description="Helical" evidence="7">
    <location>
        <begin position="1945"/>
        <end position="1964"/>
    </location>
</feature>
<feature type="transmembrane region" description="Helical" evidence="7">
    <location>
        <begin position="1806"/>
        <end position="1827"/>
    </location>
</feature>
<dbReference type="InterPro" id="IPR010929">
    <property type="entry name" value="PDR_CDR_ABC"/>
</dbReference>
<dbReference type="FunFam" id="3.40.50.300:FF:000528">
    <property type="entry name" value="ABC transporter G family member 31"/>
    <property type="match status" value="2"/>
</dbReference>
<feature type="transmembrane region" description="Helical" evidence="7">
    <location>
        <begin position="1878"/>
        <end position="1905"/>
    </location>
</feature>
<evidence type="ECO:0000259" key="8">
    <source>
        <dbReference type="PROSITE" id="PS50893"/>
    </source>
</evidence>
<comment type="subcellular location">
    <subcellularLocation>
        <location evidence="1">Membrane</location>
        <topology evidence="1">Multi-pass membrane protein</topology>
    </subcellularLocation>
</comment>
<comment type="similarity">
    <text evidence="2">Belongs to the ABC transporter superfamily. ABCG family. PDR (TC 3.A.1.205) subfamily.</text>
</comment>
<dbReference type="Pfam" id="PF01061">
    <property type="entry name" value="ABC2_membrane"/>
    <property type="match status" value="3"/>
</dbReference>
<keyword evidence="4 7" id="KW-0812">Transmembrane</keyword>
<feature type="transmembrane region" description="Helical" evidence="7">
    <location>
        <begin position="441"/>
        <end position="460"/>
    </location>
</feature>
<dbReference type="GO" id="GO:0140359">
    <property type="term" value="F:ABC-type transporter activity"/>
    <property type="evidence" value="ECO:0007669"/>
    <property type="project" value="InterPro"/>
</dbReference>
<feature type="transmembrane region" description="Helical" evidence="7">
    <location>
        <begin position="570"/>
        <end position="594"/>
    </location>
</feature>
<keyword evidence="5 7" id="KW-1133">Transmembrane helix</keyword>
<evidence type="ECO:0000256" key="2">
    <source>
        <dbReference type="ARBA" id="ARBA00006012"/>
    </source>
</evidence>
<dbReference type="PANTHER" id="PTHR19241">
    <property type="entry name" value="ATP-BINDING CASSETTE TRANSPORTER"/>
    <property type="match status" value="1"/>
</dbReference>
<dbReference type="Pfam" id="PF00005">
    <property type="entry name" value="ABC_tran"/>
    <property type="match status" value="4"/>
</dbReference>
<dbReference type="Pfam" id="PF06422">
    <property type="entry name" value="PDR_CDR"/>
    <property type="match status" value="1"/>
</dbReference>
<dbReference type="InterPro" id="IPR003593">
    <property type="entry name" value="AAA+_ATPase"/>
</dbReference>
<reference evidence="9" key="1">
    <citation type="submission" date="2021-01" db="EMBL/GenBank/DDBJ databases">
        <title>Phytophthora aleatoria, a newly-described species from Pinus radiata is distinct from Phytophthora cactorum isolates based on comparative genomics.</title>
        <authorList>
            <person name="Mcdougal R."/>
            <person name="Panda P."/>
            <person name="Williams N."/>
            <person name="Studholme D.J."/>
        </authorList>
    </citation>
    <scope>NUCLEOTIDE SEQUENCE</scope>
    <source>
        <strain evidence="9">NZFS 3830</strain>
    </source>
</reference>
<feature type="transmembrane region" description="Helical" evidence="7">
    <location>
        <begin position="506"/>
        <end position="524"/>
    </location>
</feature>
<feature type="domain" description="ABC transporter" evidence="8">
    <location>
        <begin position="734"/>
        <end position="976"/>
    </location>
</feature>
<feature type="transmembrane region" description="Helical" evidence="7">
    <location>
        <begin position="1213"/>
        <end position="1231"/>
    </location>
</feature>
<feature type="transmembrane region" description="Helical" evidence="7">
    <location>
        <begin position="1105"/>
        <end position="1124"/>
    </location>
</feature>
<dbReference type="SMART" id="SM00382">
    <property type="entry name" value="AAA"/>
    <property type="match status" value="3"/>
</dbReference>
<feature type="transmembrane region" description="Helical" evidence="7">
    <location>
        <begin position="653"/>
        <end position="676"/>
    </location>
</feature>
<dbReference type="Pfam" id="PF19055">
    <property type="entry name" value="ABC2_membrane_7"/>
    <property type="match status" value="2"/>
</dbReference>
<keyword evidence="3" id="KW-0813">Transport</keyword>
<evidence type="ECO:0000256" key="4">
    <source>
        <dbReference type="ARBA" id="ARBA00022692"/>
    </source>
</evidence>
<comment type="caution">
    <text evidence="9">The sequence shown here is derived from an EMBL/GenBank/DDBJ whole genome shotgun (WGS) entry which is preliminary data.</text>
</comment>
<evidence type="ECO:0000313" key="10">
    <source>
        <dbReference type="Proteomes" id="UP000688947"/>
    </source>
</evidence>
<accession>A0A8T1TR45</accession>
<dbReference type="InterPro" id="IPR034003">
    <property type="entry name" value="ABCG_PDR_2"/>
</dbReference>
<feature type="transmembrane region" description="Helical" evidence="7">
    <location>
        <begin position="1145"/>
        <end position="1172"/>
    </location>
</feature>
<feature type="domain" description="ABC transporter" evidence="8">
    <location>
        <begin position="1439"/>
        <end position="1707"/>
    </location>
</feature>
<dbReference type="GO" id="GO:0016020">
    <property type="term" value="C:membrane"/>
    <property type="evidence" value="ECO:0007669"/>
    <property type="project" value="UniProtKB-SubCell"/>
</dbReference>
<evidence type="ECO:0000256" key="7">
    <source>
        <dbReference type="SAM" id="Phobius"/>
    </source>
</evidence>